<dbReference type="KEGG" id="tagg:NF865_03260"/>
<evidence type="ECO:0000313" key="1">
    <source>
        <dbReference type="EMBL" id="USS41584.1"/>
    </source>
</evidence>
<dbReference type="InterPro" id="IPR005489">
    <property type="entry name" value="DUF257"/>
</dbReference>
<dbReference type="Proteomes" id="UP001055732">
    <property type="component" value="Chromosome"/>
</dbReference>
<proteinExistence type="predicted"/>
<name>A0A9E7MZ99_THEAG</name>
<protein>
    <submittedName>
        <fullName evidence="1">DUF257 domain-containing protein</fullName>
    </submittedName>
</protein>
<dbReference type="EMBL" id="CP099582">
    <property type="protein sequence ID" value="USS41584.1"/>
    <property type="molecule type" value="Genomic_DNA"/>
</dbReference>
<reference evidence="1" key="1">
    <citation type="journal article" date="1998" name="Int. J. Syst. Bacteriol. 48 Pt">
        <title>Thermococcus guaymasensis sp. nov. and Thermococcus aggregans sp. nov., two novel thermophilic archaea isolated from the Guaymas Basin hydrothermal vent site.</title>
        <authorList>
            <person name="Canganella F."/>
            <person name="Jones W.J."/>
            <person name="Gambacorta A."/>
            <person name="Antranikian G."/>
        </authorList>
    </citation>
    <scope>NUCLEOTIDE SEQUENCE</scope>
    <source>
        <strain evidence="1">TY</strain>
    </source>
</reference>
<keyword evidence="2" id="KW-1185">Reference proteome</keyword>
<sequence length="57" mass="6758">MSFYFVNRDILNATKPEVLALLEELATTIIEFKKDKRRKLVVTKALNRELEDYEVEL</sequence>
<evidence type="ECO:0000313" key="2">
    <source>
        <dbReference type="Proteomes" id="UP001055732"/>
    </source>
</evidence>
<gene>
    <name evidence="1" type="ORF">NF865_03260</name>
</gene>
<dbReference type="AlphaFoldDB" id="A0A9E7MZ99"/>
<dbReference type="Gene3D" id="3.40.50.11570">
    <property type="entry name" value="Protein of unknown function DUF257"/>
    <property type="match status" value="1"/>
</dbReference>
<dbReference type="Pfam" id="PF03192">
    <property type="entry name" value="DUF257"/>
    <property type="match status" value="1"/>
</dbReference>
<reference evidence="1" key="2">
    <citation type="submission" date="2022-06" db="EMBL/GenBank/DDBJ databases">
        <authorList>
            <person name="Park Y.-J."/>
        </authorList>
    </citation>
    <scope>NUCLEOTIDE SEQUENCE</scope>
    <source>
        <strain evidence="1">TY</strain>
    </source>
</reference>
<organism evidence="1 2">
    <name type="scientific">Thermococcus aggregans</name>
    <dbReference type="NCBI Taxonomy" id="110163"/>
    <lineage>
        <taxon>Archaea</taxon>
        <taxon>Methanobacteriati</taxon>
        <taxon>Methanobacteriota</taxon>
        <taxon>Thermococci</taxon>
        <taxon>Thermococcales</taxon>
        <taxon>Thermococcaceae</taxon>
        <taxon>Thermococcus</taxon>
    </lineage>
</organism>
<accession>A0A9E7MZ99</accession>